<feature type="region of interest" description="Disordered" evidence="1">
    <location>
        <begin position="268"/>
        <end position="316"/>
    </location>
</feature>
<feature type="compositionally biased region" description="Low complexity" evidence="1">
    <location>
        <begin position="296"/>
        <end position="310"/>
    </location>
</feature>
<dbReference type="Proteomes" id="UP000479710">
    <property type="component" value="Unassembled WGS sequence"/>
</dbReference>
<dbReference type="PANTHER" id="PTHR21450">
    <property type="entry name" value="PROTEIN ALTERED PHOSPHATE STARVATION RESPONSE 1"/>
    <property type="match status" value="1"/>
</dbReference>
<dbReference type="OrthoDB" id="658187at2759"/>
<feature type="compositionally biased region" description="Acidic residues" evidence="1">
    <location>
        <begin position="452"/>
        <end position="462"/>
    </location>
</feature>
<feature type="compositionally biased region" description="Low complexity" evidence="1">
    <location>
        <begin position="268"/>
        <end position="289"/>
    </location>
</feature>
<evidence type="ECO:0000313" key="5">
    <source>
        <dbReference type="Proteomes" id="UP000479710"/>
    </source>
</evidence>
<feature type="region of interest" description="Disordered" evidence="1">
    <location>
        <begin position="74"/>
        <end position="111"/>
    </location>
</feature>
<dbReference type="Pfam" id="PF04782">
    <property type="entry name" value="DUF632"/>
    <property type="match status" value="1"/>
</dbReference>
<keyword evidence="5" id="KW-1185">Reference proteome</keyword>
<evidence type="ECO:0000259" key="3">
    <source>
        <dbReference type="Pfam" id="PF04783"/>
    </source>
</evidence>
<evidence type="ECO:0000256" key="1">
    <source>
        <dbReference type="SAM" id="MobiDB-lite"/>
    </source>
</evidence>
<reference evidence="4 5" key="1">
    <citation type="submission" date="2019-11" db="EMBL/GenBank/DDBJ databases">
        <title>Whole genome sequence of Oryza granulata.</title>
        <authorList>
            <person name="Li W."/>
        </authorList>
    </citation>
    <scope>NUCLEOTIDE SEQUENCE [LARGE SCALE GENOMIC DNA]</scope>
    <source>
        <strain evidence="5">cv. Menghai</strain>
        <tissue evidence="4">Leaf</tissue>
    </source>
</reference>
<dbReference type="AlphaFoldDB" id="A0A6G1BTA5"/>
<dbReference type="InterPro" id="IPR006868">
    <property type="entry name" value="DUF630"/>
</dbReference>
<feature type="domain" description="DUF630" evidence="3">
    <location>
        <begin position="201"/>
        <end position="254"/>
    </location>
</feature>
<name>A0A6G1BTA5_9ORYZ</name>
<evidence type="ECO:0008006" key="6">
    <source>
        <dbReference type="Google" id="ProtNLM"/>
    </source>
</evidence>
<gene>
    <name evidence="4" type="ORF">E2562_009407</name>
</gene>
<dbReference type="Pfam" id="PF04783">
    <property type="entry name" value="DUF630"/>
    <property type="match status" value="1"/>
</dbReference>
<evidence type="ECO:0000259" key="2">
    <source>
        <dbReference type="Pfam" id="PF04782"/>
    </source>
</evidence>
<organism evidence="4 5">
    <name type="scientific">Oryza meyeriana var. granulata</name>
    <dbReference type="NCBI Taxonomy" id="110450"/>
    <lineage>
        <taxon>Eukaryota</taxon>
        <taxon>Viridiplantae</taxon>
        <taxon>Streptophyta</taxon>
        <taxon>Embryophyta</taxon>
        <taxon>Tracheophyta</taxon>
        <taxon>Spermatophyta</taxon>
        <taxon>Magnoliopsida</taxon>
        <taxon>Liliopsida</taxon>
        <taxon>Poales</taxon>
        <taxon>Poaceae</taxon>
        <taxon>BOP clade</taxon>
        <taxon>Oryzoideae</taxon>
        <taxon>Oryzeae</taxon>
        <taxon>Oryzinae</taxon>
        <taxon>Oryza</taxon>
        <taxon>Oryza meyeriana</taxon>
    </lineage>
</organism>
<proteinExistence type="predicted"/>
<protein>
    <recommendedName>
        <fullName evidence="6">DUF632 domain-containing protein</fullName>
    </recommendedName>
</protein>
<feature type="domain" description="DUF632" evidence="2">
    <location>
        <begin position="542"/>
        <end position="836"/>
    </location>
</feature>
<feature type="compositionally biased region" description="Basic and acidic residues" evidence="1">
    <location>
        <begin position="101"/>
        <end position="111"/>
    </location>
</feature>
<evidence type="ECO:0000313" key="4">
    <source>
        <dbReference type="EMBL" id="KAF0891229.1"/>
    </source>
</evidence>
<feature type="region of interest" description="Disordered" evidence="1">
    <location>
        <begin position="439"/>
        <end position="489"/>
    </location>
</feature>
<dbReference type="PANTHER" id="PTHR21450:SF38">
    <property type="entry name" value="OS04G0562800 PROTEIN"/>
    <property type="match status" value="1"/>
</dbReference>
<sequence length="941" mass="104173">MHRAPRPTQKHYPRLCRTHPVVAYVSLPPRPHGRTHRSLIVIPSTKRSLLPTLSRRAGRYLPWSAPLRSSPLSRHWISPCAPPPHTTKNGNSRLPRPNPANDKREDSDRSERACLLSFPPESRVPTPSAFRSRSARARGRIIAPSLSHSRRSPNATERHYGGRILEGRRREEEYARVARAVYVRAYVLAGVECGRADAPPMGCKGSKLEDQEAVALCRGRGELLAAAVRHRYALADAHGALADSLHSLASPLHRLLLLQASSSQLTLPTARKGGMPAAASSSSLPPGRSAHLDDLGSPSGSESASPADSPLRTVPEPQLPYPHYAYGYAPGPAFAYPPPPASSLQFYYARSRPPPPSVGVAQRAPVSTERVYYGSFDPTSGYPQYYAHGGVPATAAPQRVAAPPRSPPRESSWAFLNVFADYEPYDSYYYDSTAAAAYTPSRSSREVREEEGIPELEDDEDDCVFKEVASGGYSAGSGGHRSRRSSIGSLSSIAEPENAVVDKDVVASTSEIYRRPLAHRNIAMRAPAPPAQRVAGNDGNVDVAGEIKAQLVRAAEAARELAPLLEVGKPSYHGHNHASSRLMSSISVSNLGCKGVDLVDIRGEGVMVDSRSLSLTLEKLYFWERKLYGEVKAEEKMCLLIAKNSKRLKLLDQRGAEAHKIDATRNLLRKLSTKIKISVRVIAKVSRKINKVRDEELGPQVNALIQGFVKMWQYKLHSYHTQFQVISEAKNLASVVSRENGTDLAMELELELIKWIISFSSWVNAQRNFVKALNGWLALCLNYETGETTYGVPPYSPGRIGAPLVFIICNRWSQTIDRISEKDVVNAMQALVSSVQHLWEQQNHEEGEQRIIAIRERERWMKMLEKKTLEIKKEADELNKKLAQVLSRQSLHQRPTMQTYEAHCVEAGSLHINLRLVLQALENFAANSLQAFQEILRQSDS</sequence>
<accession>A0A6G1BTA5</accession>
<dbReference type="EMBL" id="SPHZ02000011">
    <property type="protein sequence ID" value="KAF0891229.1"/>
    <property type="molecule type" value="Genomic_DNA"/>
</dbReference>
<dbReference type="InterPro" id="IPR006867">
    <property type="entry name" value="DUF632"/>
</dbReference>
<comment type="caution">
    <text evidence="4">The sequence shown here is derived from an EMBL/GenBank/DDBJ whole genome shotgun (WGS) entry which is preliminary data.</text>
</comment>